<keyword evidence="6 9" id="KW-1133">Transmembrane helix</keyword>
<evidence type="ECO:0000256" key="6">
    <source>
        <dbReference type="ARBA" id="ARBA00022989"/>
    </source>
</evidence>
<keyword evidence="8 9" id="KW-0472">Membrane</keyword>
<evidence type="ECO:0000256" key="2">
    <source>
        <dbReference type="ARBA" id="ARBA00004325"/>
    </source>
</evidence>
<evidence type="ECO:0000313" key="10">
    <source>
        <dbReference type="EMBL" id="ETN84737.1"/>
    </source>
</evidence>
<dbReference type="GeneID" id="25346733"/>
<dbReference type="Proteomes" id="UP000053676">
    <property type="component" value="Unassembled WGS sequence"/>
</dbReference>
<dbReference type="Pfam" id="PF06553">
    <property type="entry name" value="BNIP3"/>
    <property type="match status" value="1"/>
</dbReference>
<feature type="transmembrane region" description="Helical" evidence="9">
    <location>
        <begin position="183"/>
        <end position="206"/>
    </location>
</feature>
<keyword evidence="4 9" id="KW-0812">Transmembrane</keyword>
<evidence type="ECO:0000256" key="5">
    <source>
        <dbReference type="ARBA" id="ARBA00022703"/>
    </source>
</evidence>
<dbReference type="GO" id="GO:0042802">
    <property type="term" value="F:identical protein binding"/>
    <property type="evidence" value="ECO:0007669"/>
    <property type="project" value="UniProtKB-ARBA"/>
</dbReference>
<reference evidence="11" key="1">
    <citation type="journal article" date="2014" name="Nat. Genet.">
        <title>Genome of the human hookworm Necator americanus.</title>
        <authorList>
            <person name="Tang Y.T."/>
            <person name="Gao X."/>
            <person name="Rosa B.A."/>
            <person name="Abubucker S."/>
            <person name="Hallsworth-Pepin K."/>
            <person name="Martin J."/>
            <person name="Tyagi R."/>
            <person name="Heizer E."/>
            <person name="Zhang X."/>
            <person name="Bhonagiri-Palsikar V."/>
            <person name="Minx P."/>
            <person name="Warren W.C."/>
            <person name="Wang Q."/>
            <person name="Zhan B."/>
            <person name="Hotez P.J."/>
            <person name="Sternberg P.W."/>
            <person name="Dougall A."/>
            <person name="Gaze S.T."/>
            <person name="Mulvenna J."/>
            <person name="Sotillo J."/>
            <person name="Ranganathan S."/>
            <person name="Rabelo E.M."/>
            <person name="Wilson R.K."/>
            <person name="Felgner P.L."/>
            <person name="Bethony J."/>
            <person name="Hawdon J.M."/>
            <person name="Gasser R.B."/>
            <person name="Loukas A."/>
            <person name="Mitreva M."/>
        </authorList>
    </citation>
    <scope>NUCLEOTIDE SEQUENCE [LARGE SCALE GENOMIC DNA]</scope>
</reference>
<gene>
    <name evidence="10" type="ORF">NECAME_06701</name>
</gene>
<evidence type="ECO:0000256" key="3">
    <source>
        <dbReference type="ARBA" id="ARBA00007710"/>
    </source>
</evidence>
<keyword evidence="11" id="KW-1185">Reference proteome</keyword>
<keyword evidence="5" id="KW-0053">Apoptosis</keyword>
<dbReference type="GO" id="GO:0097345">
    <property type="term" value="P:mitochondrial outer membrane permeabilization"/>
    <property type="evidence" value="ECO:0007669"/>
    <property type="project" value="TreeGrafter"/>
</dbReference>
<dbReference type="PANTHER" id="PTHR15186:SF5">
    <property type="entry name" value="BNIP3, ISOFORM A"/>
    <property type="match status" value="1"/>
</dbReference>
<name>W2TUK3_NECAM</name>
<keyword evidence="7" id="KW-0496">Mitochondrion</keyword>
<comment type="subcellular location">
    <subcellularLocation>
        <location evidence="1">Membrane</location>
        <topology evidence="1">Single-pass membrane protein</topology>
    </subcellularLocation>
    <subcellularLocation>
        <location evidence="2">Mitochondrion membrane</location>
    </subcellularLocation>
</comment>
<evidence type="ECO:0000256" key="8">
    <source>
        <dbReference type="ARBA" id="ARBA00023136"/>
    </source>
</evidence>
<dbReference type="AlphaFoldDB" id="W2TUK3"/>
<dbReference type="CTD" id="25346733"/>
<evidence type="ECO:0000256" key="1">
    <source>
        <dbReference type="ARBA" id="ARBA00004167"/>
    </source>
</evidence>
<dbReference type="GO" id="GO:0005634">
    <property type="term" value="C:nucleus"/>
    <property type="evidence" value="ECO:0007669"/>
    <property type="project" value="TreeGrafter"/>
</dbReference>
<comment type="similarity">
    <text evidence="3">Belongs to the NIP3 family.</text>
</comment>
<proteinExistence type="inferred from homology"/>
<sequence length="215" mass="24445">MSCSFGTKTYTNDPSIIRLLHTTCFFQCGSVMSFFDFSKPRMFDVKKRIGAFEKFEDADSMPESWVELAPSRTSLCSSVDASMVLVDEHKDKDSRLSPVSIQSPHVEFDNLEQVKYRLVRDMLPGKNTDWIWDWSSRPEVYPPKCVRVRQYGSNLTTPPNSPEPELMTVFAYDVEPKSMSLTVVVGFIVSNVITFMIGAAVGFAICKRLVKERKI</sequence>
<dbReference type="OrthoDB" id="5857140at2759"/>
<dbReference type="GO" id="GO:0005741">
    <property type="term" value="C:mitochondrial outer membrane"/>
    <property type="evidence" value="ECO:0007669"/>
    <property type="project" value="TreeGrafter"/>
</dbReference>
<organism evidence="10 11">
    <name type="scientific">Necator americanus</name>
    <name type="common">Human hookworm</name>
    <dbReference type="NCBI Taxonomy" id="51031"/>
    <lineage>
        <taxon>Eukaryota</taxon>
        <taxon>Metazoa</taxon>
        <taxon>Ecdysozoa</taxon>
        <taxon>Nematoda</taxon>
        <taxon>Chromadorea</taxon>
        <taxon>Rhabditida</taxon>
        <taxon>Rhabditina</taxon>
        <taxon>Rhabditomorpha</taxon>
        <taxon>Strongyloidea</taxon>
        <taxon>Ancylostomatidae</taxon>
        <taxon>Bunostominae</taxon>
        <taxon>Necator</taxon>
    </lineage>
</organism>
<dbReference type="STRING" id="51031.W2TUK3"/>
<evidence type="ECO:0000256" key="7">
    <source>
        <dbReference type="ARBA" id="ARBA00023128"/>
    </source>
</evidence>
<evidence type="ECO:0000256" key="9">
    <source>
        <dbReference type="SAM" id="Phobius"/>
    </source>
</evidence>
<dbReference type="OMA" id="MSESWVE"/>
<dbReference type="InterPro" id="IPR010548">
    <property type="entry name" value="BNIP3"/>
</dbReference>
<evidence type="ECO:0000313" key="11">
    <source>
        <dbReference type="Proteomes" id="UP000053676"/>
    </source>
</evidence>
<dbReference type="GO" id="GO:0043065">
    <property type="term" value="P:positive regulation of apoptotic process"/>
    <property type="evidence" value="ECO:0007669"/>
    <property type="project" value="InterPro"/>
</dbReference>
<accession>W2TUK3</accession>
<dbReference type="EMBL" id="KI657872">
    <property type="protein sequence ID" value="ETN84737.1"/>
    <property type="molecule type" value="Genomic_DNA"/>
</dbReference>
<protein>
    <submittedName>
        <fullName evidence="10">NIP3-like family protein</fullName>
    </submittedName>
</protein>
<dbReference type="PANTHER" id="PTHR15186">
    <property type="entry name" value="RE48077P"/>
    <property type="match status" value="1"/>
</dbReference>
<dbReference type="KEGG" id="nai:NECAME_06701"/>
<evidence type="ECO:0000256" key="4">
    <source>
        <dbReference type="ARBA" id="ARBA00022692"/>
    </source>
</evidence>